<proteinExistence type="predicted"/>
<gene>
    <name evidence="4" type="ORF">J437_LFUL016322</name>
</gene>
<dbReference type="Pfam" id="PF07679">
    <property type="entry name" value="I-set"/>
    <property type="match status" value="1"/>
</dbReference>
<dbReference type="OrthoDB" id="6138780at2759"/>
<keyword evidence="5" id="KW-1185">Reference proteome</keyword>
<dbReference type="InterPro" id="IPR003598">
    <property type="entry name" value="Ig_sub2"/>
</dbReference>
<feature type="chain" id="PRO_5035466441" description="Ig-like domain-containing protein" evidence="2">
    <location>
        <begin position="27"/>
        <end position="321"/>
    </location>
</feature>
<dbReference type="PROSITE" id="PS50835">
    <property type="entry name" value="IG_LIKE"/>
    <property type="match status" value="2"/>
</dbReference>
<accession>A0A8K0KI65</accession>
<organism evidence="4 5">
    <name type="scientific">Ladona fulva</name>
    <name type="common">Scarce chaser dragonfly</name>
    <name type="synonym">Libellula fulva</name>
    <dbReference type="NCBI Taxonomy" id="123851"/>
    <lineage>
        <taxon>Eukaryota</taxon>
        <taxon>Metazoa</taxon>
        <taxon>Ecdysozoa</taxon>
        <taxon>Arthropoda</taxon>
        <taxon>Hexapoda</taxon>
        <taxon>Insecta</taxon>
        <taxon>Pterygota</taxon>
        <taxon>Palaeoptera</taxon>
        <taxon>Odonata</taxon>
        <taxon>Epiprocta</taxon>
        <taxon>Anisoptera</taxon>
        <taxon>Libelluloidea</taxon>
        <taxon>Libellulidae</taxon>
        <taxon>Ladona</taxon>
    </lineage>
</organism>
<protein>
    <recommendedName>
        <fullName evidence="3">Ig-like domain-containing protein</fullName>
    </recommendedName>
</protein>
<dbReference type="EMBL" id="KZ308940">
    <property type="protein sequence ID" value="KAG8235704.1"/>
    <property type="molecule type" value="Genomic_DNA"/>
</dbReference>
<name>A0A8K0KI65_LADFU</name>
<keyword evidence="1" id="KW-0393">Immunoglobulin domain</keyword>
<comment type="caution">
    <text evidence="4">The sequence shown here is derived from an EMBL/GenBank/DDBJ whole genome shotgun (WGS) entry which is preliminary data.</text>
</comment>
<dbReference type="SMART" id="SM00409">
    <property type="entry name" value="IG"/>
    <property type="match status" value="2"/>
</dbReference>
<feature type="domain" description="Ig-like" evidence="3">
    <location>
        <begin position="61"/>
        <end position="180"/>
    </location>
</feature>
<dbReference type="GO" id="GO:0050808">
    <property type="term" value="P:synapse organization"/>
    <property type="evidence" value="ECO:0007669"/>
    <property type="project" value="TreeGrafter"/>
</dbReference>
<dbReference type="InterPro" id="IPR013783">
    <property type="entry name" value="Ig-like_fold"/>
</dbReference>
<sequence>MTSQKESLKMILTLLMIVSCPWIAMGGTHNRIQRQHLEKNSINSVSSRGSFDSAGADSDWIKIYAGLPNSMVVKAGETLELECEVLGSPPPTVKWLKDGKLIYPQDVEEYGNNLPQGLFGALVEEEEEENNDLPGEAEILRSLNGGRAKVVSRLRIPCVTPKHQGVYMCLGNIPTSVQISNHLEEQVNSFPQTAMSSTVVHVQGRRVDFLSGSCARKMRGEAAWVREWWPVVMQVMGKGIVLSCTAGGQPQPRVSWLDSSNKPISSGNSIDTRRRVLPTGELYISDLRWEDMGGYTCIVRNSLGKSSETTFLYPLRSEEQS</sequence>
<keyword evidence="2" id="KW-0732">Signal</keyword>
<evidence type="ECO:0000259" key="3">
    <source>
        <dbReference type="PROSITE" id="PS50835"/>
    </source>
</evidence>
<dbReference type="GO" id="GO:0005886">
    <property type="term" value="C:plasma membrane"/>
    <property type="evidence" value="ECO:0007669"/>
    <property type="project" value="TreeGrafter"/>
</dbReference>
<dbReference type="GO" id="GO:0007156">
    <property type="term" value="P:homophilic cell adhesion via plasma membrane adhesion molecules"/>
    <property type="evidence" value="ECO:0007669"/>
    <property type="project" value="TreeGrafter"/>
</dbReference>
<evidence type="ECO:0000256" key="2">
    <source>
        <dbReference type="SAM" id="SignalP"/>
    </source>
</evidence>
<dbReference type="Pfam" id="PF13927">
    <property type="entry name" value="Ig_3"/>
    <property type="match status" value="1"/>
</dbReference>
<dbReference type="Proteomes" id="UP000792457">
    <property type="component" value="Unassembled WGS sequence"/>
</dbReference>
<dbReference type="GO" id="GO:0008046">
    <property type="term" value="F:axon guidance receptor activity"/>
    <property type="evidence" value="ECO:0007669"/>
    <property type="project" value="TreeGrafter"/>
</dbReference>
<feature type="signal peptide" evidence="2">
    <location>
        <begin position="1"/>
        <end position="26"/>
    </location>
</feature>
<dbReference type="PANTHER" id="PTHR45080">
    <property type="entry name" value="CONTACTIN 5"/>
    <property type="match status" value="1"/>
</dbReference>
<dbReference type="Gene3D" id="2.60.40.10">
    <property type="entry name" value="Immunoglobulins"/>
    <property type="match status" value="2"/>
</dbReference>
<feature type="domain" description="Ig-like" evidence="3">
    <location>
        <begin position="237"/>
        <end position="310"/>
    </location>
</feature>
<dbReference type="AlphaFoldDB" id="A0A8K0KI65"/>
<dbReference type="InterPro" id="IPR007110">
    <property type="entry name" value="Ig-like_dom"/>
</dbReference>
<evidence type="ECO:0000313" key="5">
    <source>
        <dbReference type="Proteomes" id="UP000792457"/>
    </source>
</evidence>
<dbReference type="InterPro" id="IPR013098">
    <property type="entry name" value="Ig_I-set"/>
</dbReference>
<dbReference type="InterPro" id="IPR036179">
    <property type="entry name" value="Ig-like_dom_sf"/>
</dbReference>
<reference evidence="4" key="1">
    <citation type="submission" date="2013-04" db="EMBL/GenBank/DDBJ databases">
        <authorList>
            <person name="Qu J."/>
            <person name="Murali S.C."/>
            <person name="Bandaranaike D."/>
            <person name="Bellair M."/>
            <person name="Blankenburg K."/>
            <person name="Chao H."/>
            <person name="Dinh H."/>
            <person name="Doddapaneni H."/>
            <person name="Downs B."/>
            <person name="Dugan-Rocha S."/>
            <person name="Elkadiri S."/>
            <person name="Gnanaolivu R.D."/>
            <person name="Hernandez B."/>
            <person name="Javaid M."/>
            <person name="Jayaseelan J.C."/>
            <person name="Lee S."/>
            <person name="Li M."/>
            <person name="Ming W."/>
            <person name="Munidasa M."/>
            <person name="Muniz J."/>
            <person name="Nguyen L."/>
            <person name="Ongeri F."/>
            <person name="Osuji N."/>
            <person name="Pu L.-L."/>
            <person name="Puazo M."/>
            <person name="Qu C."/>
            <person name="Quiroz J."/>
            <person name="Raj R."/>
            <person name="Weissenberger G."/>
            <person name="Xin Y."/>
            <person name="Zou X."/>
            <person name="Han Y."/>
            <person name="Richards S."/>
            <person name="Worley K."/>
            <person name="Muzny D."/>
            <person name="Gibbs R."/>
        </authorList>
    </citation>
    <scope>NUCLEOTIDE SEQUENCE</scope>
    <source>
        <strain evidence="4">Sampled in the wild</strain>
    </source>
</reference>
<dbReference type="GO" id="GO:0030424">
    <property type="term" value="C:axon"/>
    <property type="evidence" value="ECO:0007669"/>
    <property type="project" value="TreeGrafter"/>
</dbReference>
<dbReference type="PANTHER" id="PTHR45080:SF32">
    <property type="entry name" value="MAM DOMAIN CONTAINING GLYCOSYLPHOSPHATIDYLINOSITOL ANCHOR 1"/>
    <property type="match status" value="1"/>
</dbReference>
<evidence type="ECO:0000256" key="1">
    <source>
        <dbReference type="ARBA" id="ARBA00023319"/>
    </source>
</evidence>
<dbReference type="PROSITE" id="PS51257">
    <property type="entry name" value="PROKAR_LIPOPROTEIN"/>
    <property type="match status" value="1"/>
</dbReference>
<dbReference type="GO" id="GO:0043025">
    <property type="term" value="C:neuronal cell body"/>
    <property type="evidence" value="ECO:0007669"/>
    <property type="project" value="TreeGrafter"/>
</dbReference>
<dbReference type="SMART" id="SM00408">
    <property type="entry name" value="IGc2"/>
    <property type="match status" value="2"/>
</dbReference>
<reference evidence="4" key="2">
    <citation type="submission" date="2017-10" db="EMBL/GenBank/DDBJ databases">
        <title>Ladona fulva Genome sequencing and assembly.</title>
        <authorList>
            <person name="Murali S."/>
            <person name="Richards S."/>
            <person name="Bandaranaike D."/>
            <person name="Bellair M."/>
            <person name="Blankenburg K."/>
            <person name="Chao H."/>
            <person name="Dinh H."/>
            <person name="Doddapaneni H."/>
            <person name="Dugan-Rocha S."/>
            <person name="Elkadiri S."/>
            <person name="Gnanaolivu R."/>
            <person name="Hernandez B."/>
            <person name="Skinner E."/>
            <person name="Javaid M."/>
            <person name="Lee S."/>
            <person name="Li M."/>
            <person name="Ming W."/>
            <person name="Munidasa M."/>
            <person name="Muniz J."/>
            <person name="Nguyen L."/>
            <person name="Hughes D."/>
            <person name="Osuji N."/>
            <person name="Pu L.-L."/>
            <person name="Puazo M."/>
            <person name="Qu C."/>
            <person name="Quiroz J."/>
            <person name="Raj R."/>
            <person name="Weissenberger G."/>
            <person name="Xin Y."/>
            <person name="Zou X."/>
            <person name="Han Y."/>
            <person name="Worley K."/>
            <person name="Muzny D."/>
            <person name="Gibbs R."/>
        </authorList>
    </citation>
    <scope>NUCLEOTIDE SEQUENCE</scope>
    <source>
        <strain evidence="4">Sampled in the wild</strain>
    </source>
</reference>
<dbReference type="InterPro" id="IPR003599">
    <property type="entry name" value="Ig_sub"/>
</dbReference>
<dbReference type="SUPFAM" id="SSF48726">
    <property type="entry name" value="Immunoglobulin"/>
    <property type="match status" value="2"/>
</dbReference>
<evidence type="ECO:0000313" key="4">
    <source>
        <dbReference type="EMBL" id="KAG8235704.1"/>
    </source>
</evidence>
<dbReference type="InterPro" id="IPR050958">
    <property type="entry name" value="Cell_Adh-Cytoskel_Orgn"/>
</dbReference>